<reference evidence="1" key="1">
    <citation type="journal article" date="2015" name="Nature">
        <title>Complex archaea that bridge the gap between prokaryotes and eukaryotes.</title>
        <authorList>
            <person name="Spang A."/>
            <person name="Saw J.H."/>
            <person name="Jorgensen S.L."/>
            <person name="Zaremba-Niedzwiedzka K."/>
            <person name="Martijn J."/>
            <person name="Lind A.E."/>
            <person name="van Eijk R."/>
            <person name="Schleper C."/>
            <person name="Guy L."/>
            <person name="Ettema T.J."/>
        </authorList>
    </citation>
    <scope>NUCLEOTIDE SEQUENCE</scope>
</reference>
<evidence type="ECO:0000313" key="1">
    <source>
        <dbReference type="EMBL" id="KKN04959.1"/>
    </source>
</evidence>
<sequence>MKTIKELEIAKTKLIKSADNYRECKRLFDTKLKTLKEVLDLMEEEYERLIKKDFTPDQLLSIAWLYNGIKERITEDRSNK</sequence>
<dbReference type="AlphaFoldDB" id="A0A0F9MGC9"/>
<comment type="caution">
    <text evidence="1">The sequence shown here is derived from an EMBL/GenBank/DDBJ whole genome shotgun (WGS) entry which is preliminary data.</text>
</comment>
<protein>
    <submittedName>
        <fullName evidence="1">Uncharacterized protein</fullName>
    </submittedName>
</protein>
<name>A0A0F9MGC9_9ZZZZ</name>
<dbReference type="EMBL" id="LAZR01004860">
    <property type="protein sequence ID" value="KKN04959.1"/>
    <property type="molecule type" value="Genomic_DNA"/>
</dbReference>
<accession>A0A0F9MGC9</accession>
<gene>
    <name evidence="1" type="ORF">LCGC14_1092270</name>
</gene>
<organism evidence="1">
    <name type="scientific">marine sediment metagenome</name>
    <dbReference type="NCBI Taxonomy" id="412755"/>
    <lineage>
        <taxon>unclassified sequences</taxon>
        <taxon>metagenomes</taxon>
        <taxon>ecological metagenomes</taxon>
    </lineage>
</organism>
<proteinExistence type="predicted"/>